<feature type="chain" id="PRO_5046546112" evidence="1">
    <location>
        <begin position="25"/>
        <end position="247"/>
    </location>
</feature>
<accession>A0ABT0PR47</accession>
<sequence length="247" mass="28327">MKFLLRNPLVLLLVMALGTPISNAQPAESESSMVKHDQWGVLLKKHVDLDGNVDYEGFELDVAQLESYLALLAANPPEANWSKQQKLAFYINLYNAATVKLIVDHYPVNSIKDIPSRWKKKWIPIGDDRVSLNYIEHQVLRKMGEPRIHFAINCASYSCPKLMNMPFTAQSMERLLSKAAVDFVNDDKRNRFGSGKAELSRIFKWFSEDFTTNSTLLEYVNVYLDSPISKGAKVEYLEYDWKLNESK</sequence>
<dbReference type="Proteomes" id="UP001203607">
    <property type="component" value="Unassembled WGS sequence"/>
</dbReference>
<dbReference type="Pfam" id="PF04784">
    <property type="entry name" value="DUF547"/>
    <property type="match status" value="1"/>
</dbReference>
<reference evidence="3 4" key="1">
    <citation type="submission" date="2022-05" db="EMBL/GenBank/DDBJ databases">
        <authorList>
            <person name="Park J.-S."/>
        </authorList>
    </citation>
    <scope>NUCLEOTIDE SEQUENCE [LARGE SCALE GENOMIC DNA]</scope>
    <source>
        <strain evidence="3 4">2012CJ35-5</strain>
    </source>
</reference>
<proteinExistence type="predicted"/>
<dbReference type="EMBL" id="JAMFMA010000002">
    <property type="protein sequence ID" value="MCL6273860.1"/>
    <property type="molecule type" value="Genomic_DNA"/>
</dbReference>
<evidence type="ECO:0000313" key="3">
    <source>
        <dbReference type="EMBL" id="MCL6273860.1"/>
    </source>
</evidence>
<feature type="domain" description="DUF547" evidence="2">
    <location>
        <begin position="80"/>
        <end position="184"/>
    </location>
</feature>
<name>A0ABT0PR47_9FLAO</name>
<gene>
    <name evidence="3" type="ORF">M3P19_07565</name>
</gene>
<dbReference type="InterPro" id="IPR006869">
    <property type="entry name" value="DUF547"/>
</dbReference>
<comment type="caution">
    <text evidence="3">The sequence shown here is derived from an EMBL/GenBank/DDBJ whole genome shotgun (WGS) entry which is preliminary data.</text>
</comment>
<keyword evidence="4" id="KW-1185">Reference proteome</keyword>
<evidence type="ECO:0000313" key="4">
    <source>
        <dbReference type="Proteomes" id="UP001203607"/>
    </source>
</evidence>
<dbReference type="PANTHER" id="PTHR46361">
    <property type="entry name" value="ELECTRON CARRIER/ PROTEIN DISULFIDE OXIDOREDUCTASE"/>
    <property type="match status" value="1"/>
</dbReference>
<evidence type="ECO:0000259" key="2">
    <source>
        <dbReference type="Pfam" id="PF04784"/>
    </source>
</evidence>
<evidence type="ECO:0000256" key="1">
    <source>
        <dbReference type="SAM" id="SignalP"/>
    </source>
</evidence>
<protein>
    <submittedName>
        <fullName evidence="3">DUF547 domain-containing protein</fullName>
    </submittedName>
</protein>
<organism evidence="3 4">
    <name type="scientific">Flagellimonas spongiicola</name>
    <dbReference type="NCBI Taxonomy" id="2942208"/>
    <lineage>
        <taxon>Bacteria</taxon>
        <taxon>Pseudomonadati</taxon>
        <taxon>Bacteroidota</taxon>
        <taxon>Flavobacteriia</taxon>
        <taxon>Flavobacteriales</taxon>
        <taxon>Flavobacteriaceae</taxon>
        <taxon>Flagellimonas</taxon>
    </lineage>
</organism>
<keyword evidence="1" id="KW-0732">Signal</keyword>
<feature type="signal peptide" evidence="1">
    <location>
        <begin position="1"/>
        <end position="24"/>
    </location>
</feature>
<dbReference type="RefSeq" id="WP_249657050.1">
    <property type="nucleotide sequence ID" value="NZ_JAMFMA010000002.1"/>
</dbReference>
<dbReference type="PANTHER" id="PTHR46361:SF3">
    <property type="entry name" value="ELECTRON CARRIER_ PROTEIN DISULFIDE OXIDOREDUCTASE"/>
    <property type="match status" value="1"/>
</dbReference>